<organism evidence="1 2">
    <name type="scientific">Kineosporia corallincola</name>
    <dbReference type="NCBI Taxonomy" id="2835133"/>
    <lineage>
        <taxon>Bacteria</taxon>
        <taxon>Bacillati</taxon>
        <taxon>Actinomycetota</taxon>
        <taxon>Actinomycetes</taxon>
        <taxon>Kineosporiales</taxon>
        <taxon>Kineosporiaceae</taxon>
        <taxon>Kineosporia</taxon>
    </lineage>
</organism>
<protein>
    <recommendedName>
        <fullName evidence="3">Lipoprotein</fullName>
    </recommendedName>
</protein>
<proteinExistence type="predicted"/>
<accession>A0ABS5TH24</accession>
<sequence length="162" mass="16338">MRALVVLPLAGVLLAGCGGQSDEEKAQEQLKQASEQLQNLESSASAIGSADDAQAALEDAQDALGDSADSLDDLTAGLDLELTGTTACQSLDGVVQAAEGADTDIAKDAVAAGVNMTLDMFADGASASEVDFDGLIKGSCSDLHAKALKLTGLNSLNDLPEN</sequence>
<comment type="caution">
    <text evidence="1">The sequence shown here is derived from an EMBL/GenBank/DDBJ whole genome shotgun (WGS) entry which is preliminary data.</text>
</comment>
<dbReference type="Proteomes" id="UP001197247">
    <property type="component" value="Unassembled WGS sequence"/>
</dbReference>
<evidence type="ECO:0000313" key="2">
    <source>
        <dbReference type="Proteomes" id="UP001197247"/>
    </source>
</evidence>
<evidence type="ECO:0008006" key="3">
    <source>
        <dbReference type="Google" id="ProtNLM"/>
    </source>
</evidence>
<name>A0ABS5TH24_9ACTN</name>
<dbReference type="RefSeq" id="WP_214155988.1">
    <property type="nucleotide sequence ID" value="NZ_JAHBAY010000004.1"/>
</dbReference>
<reference evidence="1 2" key="1">
    <citation type="submission" date="2021-05" db="EMBL/GenBank/DDBJ databases">
        <title>Kineosporia and Streptomyces sp. nov. two new marine actinobacteria isolated from Coral.</title>
        <authorList>
            <person name="Buangrab K."/>
            <person name="Sutthacheep M."/>
            <person name="Yeemin T."/>
            <person name="Harunari E."/>
            <person name="Igarashi Y."/>
            <person name="Kanchanasin P."/>
            <person name="Tanasupawat S."/>
            <person name="Phongsopitanun W."/>
        </authorList>
    </citation>
    <scope>NUCLEOTIDE SEQUENCE [LARGE SCALE GENOMIC DNA]</scope>
    <source>
        <strain evidence="1 2">J2-2</strain>
    </source>
</reference>
<evidence type="ECO:0000313" key="1">
    <source>
        <dbReference type="EMBL" id="MBT0769694.1"/>
    </source>
</evidence>
<gene>
    <name evidence="1" type="ORF">KIH74_12220</name>
</gene>
<dbReference type="PROSITE" id="PS51257">
    <property type="entry name" value="PROKAR_LIPOPROTEIN"/>
    <property type="match status" value="1"/>
</dbReference>
<keyword evidence="2" id="KW-1185">Reference proteome</keyword>
<dbReference type="EMBL" id="JAHBAY010000004">
    <property type="protein sequence ID" value="MBT0769694.1"/>
    <property type="molecule type" value="Genomic_DNA"/>
</dbReference>